<dbReference type="Proteomes" id="UP000756346">
    <property type="component" value="Unassembled WGS sequence"/>
</dbReference>
<name>A0A9P8XP11_9PEZI</name>
<evidence type="ECO:0000313" key="2">
    <source>
        <dbReference type="EMBL" id="KAH7007952.1"/>
    </source>
</evidence>
<dbReference type="AlphaFoldDB" id="A0A9P8XP11"/>
<accession>A0A9P8XP11</accession>
<feature type="region of interest" description="Disordered" evidence="1">
    <location>
        <begin position="121"/>
        <end position="144"/>
    </location>
</feature>
<organism evidence="2 3">
    <name type="scientific">Microdochium trichocladiopsis</name>
    <dbReference type="NCBI Taxonomy" id="1682393"/>
    <lineage>
        <taxon>Eukaryota</taxon>
        <taxon>Fungi</taxon>
        <taxon>Dikarya</taxon>
        <taxon>Ascomycota</taxon>
        <taxon>Pezizomycotina</taxon>
        <taxon>Sordariomycetes</taxon>
        <taxon>Xylariomycetidae</taxon>
        <taxon>Xylariales</taxon>
        <taxon>Microdochiaceae</taxon>
        <taxon>Microdochium</taxon>
    </lineage>
</organism>
<keyword evidence="3" id="KW-1185">Reference proteome</keyword>
<comment type="caution">
    <text evidence="2">The sequence shown here is derived from an EMBL/GenBank/DDBJ whole genome shotgun (WGS) entry which is preliminary data.</text>
</comment>
<evidence type="ECO:0000313" key="3">
    <source>
        <dbReference type="Proteomes" id="UP000756346"/>
    </source>
</evidence>
<dbReference type="OrthoDB" id="4768040at2759"/>
<dbReference type="Gene3D" id="1.10.10.60">
    <property type="entry name" value="Homeodomain-like"/>
    <property type="match status" value="1"/>
</dbReference>
<sequence>MRRPPKCAIFRPSRQLSTMARPPNKLKTPERVQALQQAIAYMRNNPRAHITKVAREFGVQRDALRRRVNNEVNDNRRHASNKRLCEAEEVALERYIDRLDNCNLSARVRFVTDAANTIIAARSSRSQPPPTSRSELGYPISRPP</sequence>
<dbReference type="GeneID" id="70185677"/>
<protein>
    <recommendedName>
        <fullName evidence="4">HTH psq-type domain-containing protein</fullName>
    </recommendedName>
</protein>
<evidence type="ECO:0000256" key="1">
    <source>
        <dbReference type="SAM" id="MobiDB-lite"/>
    </source>
</evidence>
<reference evidence="2" key="1">
    <citation type="journal article" date="2021" name="Nat. Commun.">
        <title>Genetic determinants of endophytism in the Arabidopsis root mycobiome.</title>
        <authorList>
            <person name="Mesny F."/>
            <person name="Miyauchi S."/>
            <person name="Thiergart T."/>
            <person name="Pickel B."/>
            <person name="Atanasova L."/>
            <person name="Karlsson M."/>
            <person name="Huettel B."/>
            <person name="Barry K.W."/>
            <person name="Haridas S."/>
            <person name="Chen C."/>
            <person name="Bauer D."/>
            <person name="Andreopoulos W."/>
            <person name="Pangilinan J."/>
            <person name="LaButti K."/>
            <person name="Riley R."/>
            <person name="Lipzen A."/>
            <person name="Clum A."/>
            <person name="Drula E."/>
            <person name="Henrissat B."/>
            <person name="Kohler A."/>
            <person name="Grigoriev I.V."/>
            <person name="Martin F.M."/>
            <person name="Hacquard S."/>
        </authorList>
    </citation>
    <scope>NUCLEOTIDE SEQUENCE</scope>
    <source>
        <strain evidence="2">MPI-CAGE-CH-0230</strain>
    </source>
</reference>
<dbReference type="EMBL" id="JAGTJQ010000021">
    <property type="protein sequence ID" value="KAH7007952.1"/>
    <property type="molecule type" value="Genomic_DNA"/>
</dbReference>
<evidence type="ECO:0008006" key="4">
    <source>
        <dbReference type="Google" id="ProtNLM"/>
    </source>
</evidence>
<gene>
    <name evidence="2" type="ORF">B0I36DRAFT_343103</name>
</gene>
<proteinExistence type="predicted"/>
<dbReference type="RefSeq" id="XP_046003740.1">
    <property type="nucleotide sequence ID" value="XM_046156131.1"/>
</dbReference>